<evidence type="ECO:0000259" key="12">
    <source>
        <dbReference type="Pfam" id="PF14845"/>
    </source>
</evidence>
<comment type="function">
    <text evidence="7">Responsible for the degradation of GM2 gangliosides, and a variety of other molecules containing terminal N-acetyl hexosamines. Degrades chitotriose.</text>
</comment>
<dbReference type="PIRSF" id="PIRSF001093">
    <property type="entry name" value="B-hxosamndse_ab_euk"/>
    <property type="match status" value="1"/>
</dbReference>
<dbReference type="SUPFAM" id="SSF51445">
    <property type="entry name" value="(Trans)glycosidases"/>
    <property type="match status" value="1"/>
</dbReference>
<name>A0A914VT67_9BILA</name>
<evidence type="ECO:0000256" key="2">
    <source>
        <dbReference type="ARBA" id="ARBA00006285"/>
    </source>
</evidence>
<dbReference type="GO" id="GO:0004563">
    <property type="term" value="F:beta-N-acetylhexosaminidase activity"/>
    <property type="evidence" value="ECO:0007669"/>
    <property type="project" value="UniProtKB-EC"/>
</dbReference>
<protein>
    <recommendedName>
        <fullName evidence="8">Beta-hexosaminidase</fullName>
        <ecNumber evidence="8">3.2.1.52</ecNumber>
    </recommendedName>
</protein>
<keyword evidence="5" id="KW-0325">Glycoprotein</keyword>
<dbReference type="EC" id="3.2.1.52" evidence="8"/>
<dbReference type="SUPFAM" id="SSF55545">
    <property type="entry name" value="beta-N-acetylhexosaminidase-like domain"/>
    <property type="match status" value="1"/>
</dbReference>
<feature type="domain" description="Beta-hexosaminidase eukaryotic type N-terminal" evidence="12">
    <location>
        <begin position="10"/>
        <end position="70"/>
    </location>
</feature>
<dbReference type="InterPro" id="IPR029019">
    <property type="entry name" value="HEX_eukaryotic_N"/>
</dbReference>
<keyword evidence="13" id="KW-1185">Reference proteome</keyword>
<keyword evidence="3" id="KW-0732">Signal</keyword>
<organism evidence="13 14">
    <name type="scientific">Plectus sambesii</name>
    <dbReference type="NCBI Taxonomy" id="2011161"/>
    <lineage>
        <taxon>Eukaryota</taxon>
        <taxon>Metazoa</taxon>
        <taxon>Ecdysozoa</taxon>
        <taxon>Nematoda</taxon>
        <taxon>Chromadorea</taxon>
        <taxon>Plectida</taxon>
        <taxon>Plectina</taxon>
        <taxon>Plectoidea</taxon>
        <taxon>Plectidae</taxon>
        <taxon>Plectus</taxon>
    </lineage>
</organism>
<evidence type="ECO:0000256" key="3">
    <source>
        <dbReference type="ARBA" id="ARBA00022729"/>
    </source>
</evidence>
<evidence type="ECO:0000259" key="11">
    <source>
        <dbReference type="Pfam" id="PF00728"/>
    </source>
</evidence>
<dbReference type="GO" id="GO:0016020">
    <property type="term" value="C:membrane"/>
    <property type="evidence" value="ECO:0007669"/>
    <property type="project" value="TreeGrafter"/>
</dbReference>
<dbReference type="InterPro" id="IPR029018">
    <property type="entry name" value="Hex-like_dom2"/>
</dbReference>
<dbReference type="PANTHER" id="PTHR22600">
    <property type="entry name" value="BETA-HEXOSAMINIDASE"/>
    <property type="match status" value="1"/>
</dbReference>
<feature type="domain" description="Glycoside hydrolase family 20 catalytic" evidence="11">
    <location>
        <begin position="92"/>
        <end position="427"/>
    </location>
</feature>
<keyword evidence="6 8" id="KW-0326">Glycosidase</keyword>
<accession>A0A914VT67</accession>
<dbReference type="WBParaSite" id="PSAMB.scaffold244size65234.g3767.t1">
    <property type="protein sequence ID" value="PSAMB.scaffold244size65234.g3767.t1"/>
    <property type="gene ID" value="PSAMB.scaffold244size65234.g3767"/>
</dbReference>
<feature type="active site" description="Proton donor" evidence="9">
    <location>
        <position position="248"/>
    </location>
</feature>
<keyword evidence="10" id="KW-0472">Membrane</keyword>
<dbReference type="Pfam" id="PF00728">
    <property type="entry name" value="Glyco_hydro_20"/>
    <property type="match status" value="1"/>
</dbReference>
<evidence type="ECO:0000256" key="8">
    <source>
        <dbReference type="PIRNR" id="PIRNR001093"/>
    </source>
</evidence>
<evidence type="ECO:0000256" key="9">
    <source>
        <dbReference type="PIRSR" id="PIRSR001093-1"/>
    </source>
</evidence>
<dbReference type="PANTHER" id="PTHR22600:SF21">
    <property type="entry name" value="BETA-HEXOSAMINIDASE A"/>
    <property type="match status" value="1"/>
</dbReference>
<reference evidence="14" key="1">
    <citation type="submission" date="2022-11" db="UniProtKB">
        <authorList>
            <consortium name="WormBaseParasite"/>
        </authorList>
    </citation>
    <scope>IDENTIFICATION</scope>
</reference>
<dbReference type="Pfam" id="PF14845">
    <property type="entry name" value="Glycohydro_20b2"/>
    <property type="match status" value="1"/>
</dbReference>
<evidence type="ECO:0000256" key="5">
    <source>
        <dbReference type="ARBA" id="ARBA00023180"/>
    </source>
</evidence>
<sequence length="513" mass="57711">MFPDGVTSSGAQGTLTNLSVQVGTSCPLGVPQMEMNETYQLIVLPDNSQAVITAQEVWGALRGLETFSQLVFNSAPNTYQVRSANVVDHPRFPHRGILLDTARHFLPVGMILRNLDLMAQNKFNVFHWHIVDTEAFPYESVAFPDLSKRGAYTPNHVYHQADIKRVIAYARLRGIRVIVEFDTPGHMGSWGLGQPGLLSDCFYDNKTVNPLKNIVDPTKNETWTFLTTLFNEILSVFPDNYIHMGGDEVLENVKTCWLNNPQVQNYMNQKGYGTDYTQLENEYFNKLLNMVQGARNNTKVVVWQEVLDNNVNAPGAIAHVWKGNTSTEMMEEMANVTKAGHYAILSSCWYLNYIKYGNDWGYINNSWVRERGMYYQCDPTGFNGTDQQKSLVLGGEAVMWAEFVDATNLIPRLWPRASAAGERLWSDPAQTTSADVAWPRLHEFRCRMLRRGYPVEPPNLPSYCPQPWDPDYDFDDVSNTMSTTTPSGAAALVASSLLSISSAVILFLAVRLC</sequence>
<dbReference type="InterPro" id="IPR017853">
    <property type="entry name" value="GH"/>
</dbReference>
<dbReference type="FunFam" id="3.20.20.80:FF:000063">
    <property type="entry name" value="Beta-hexosaminidase"/>
    <property type="match status" value="1"/>
</dbReference>
<evidence type="ECO:0000256" key="10">
    <source>
        <dbReference type="SAM" id="Phobius"/>
    </source>
</evidence>
<dbReference type="Gene3D" id="3.30.379.10">
    <property type="entry name" value="Chitobiase/beta-hexosaminidase domain 2-like"/>
    <property type="match status" value="1"/>
</dbReference>
<feature type="transmembrane region" description="Helical" evidence="10">
    <location>
        <begin position="488"/>
        <end position="510"/>
    </location>
</feature>
<keyword evidence="10" id="KW-0812">Transmembrane</keyword>
<evidence type="ECO:0000256" key="7">
    <source>
        <dbReference type="ARBA" id="ARBA00053719"/>
    </source>
</evidence>
<comment type="catalytic activity">
    <reaction evidence="1 8">
        <text>Hydrolysis of terminal non-reducing N-acetyl-D-hexosamine residues in N-acetyl-beta-D-hexosaminides.</text>
        <dbReference type="EC" id="3.2.1.52"/>
    </reaction>
</comment>
<comment type="similarity">
    <text evidence="2 8">Belongs to the glycosyl hydrolase 20 family.</text>
</comment>
<dbReference type="GO" id="GO:0005764">
    <property type="term" value="C:lysosome"/>
    <property type="evidence" value="ECO:0007669"/>
    <property type="project" value="TreeGrafter"/>
</dbReference>
<dbReference type="GO" id="GO:0006689">
    <property type="term" value="P:ganglioside catabolic process"/>
    <property type="evidence" value="ECO:0007669"/>
    <property type="project" value="TreeGrafter"/>
</dbReference>
<dbReference type="AlphaFoldDB" id="A0A914VT67"/>
<dbReference type="InterPro" id="IPR015883">
    <property type="entry name" value="Glyco_hydro_20_cat"/>
</dbReference>
<proteinExistence type="inferred from homology"/>
<evidence type="ECO:0000313" key="14">
    <source>
        <dbReference type="WBParaSite" id="PSAMB.scaffold244size65234.g3767.t1"/>
    </source>
</evidence>
<dbReference type="GO" id="GO:0030203">
    <property type="term" value="P:glycosaminoglycan metabolic process"/>
    <property type="evidence" value="ECO:0007669"/>
    <property type="project" value="TreeGrafter"/>
</dbReference>
<dbReference type="Gene3D" id="3.20.20.80">
    <property type="entry name" value="Glycosidases"/>
    <property type="match status" value="1"/>
</dbReference>
<dbReference type="GO" id="GO:0005975">
    <property type="term" value="P:carbohydrate metabolic process"/>
    <property type="evidence" value="ECO:0007669"/>
    <property type="project" value="InterPro"/>
</dbReference>
<keyword evidence="4 8" id="KW-0378">Hydrolase</keyword>
<dbReference type="CDD" id="cd06562">
    <property type="entry name" value="GH20_HexA_HexB-like"/>
    <property type="match status" value="1"/>
</dbReference>
<keyword evidence="10" id="KW-1133">Transmembrane helix</keyword>
<evidence type="ECO:0000256" key="4">
    <source>
        <dbReference type="ARBA" id="ARBA00022801"/>
    </source>
</evidence>
<dbReference type="InterPro" id="IPR025705">
    <property type="entry name" value="Beta_hexosaminidase_sua/sub"/>
</dbReference>
<dbReference type="Proteomes" id="UP000887566">
    <property type="component" value="Unplaced"/>
</dbReference>
<dbReference type="PRINTS" id="PR00738">
    <property type="entry name" value="GLHYDRLASE20"/>
</dbReference>
<evidence type="ECO:0000256" key="1">
    <source>
        <dbReference type="ARBA" id="ARBA00001231"/>
    </source>
</evidence>
<evidence type="ECO:0000313" key="13">
    <source>
        <dbReference type="Proteomes" id="UP000887566"/>
    </source>
</evidence>
<evidence type="ECO:0000256" key="6">
    <source>
        <dbReference type="ARBA" id="ARBA00023295"/>
    </source>
</evidence>